<dbReference type="AlphaFoldDB" id="A0AA47E554"/>
<gene>
    <name evidence="1" type="ORF">OSV15_05740</name>
</gene>
<accession>A0AA47E554</accession>
<dbReference type="EMBL" id="CP113257">
    <property type="protein sequence ID" value="WAE53695.1"/>
    <property type="molecule type" value="Genomic_DNA"/>
</dbReference>
<sequence length="109" mass="12346">MITSTDSEKPAHIAGFSFSMPPWPALLESRHTFTRLARMLISVRTAMCVHAYFFELRLASPACAQFAQTFSIESRHNNYGYRENSGKLQLQLGDSRQLKSNRFNTGSLT</sequence>
<reference evidence="1" key="1">
    <citation type="submission" date="2022-11" db="EMBL/GenBank/DDBJ databases">
        <title>Genomic of Pseudomonas TF18.</title>
        <authorList>
            <person name="Liu T."/>
        </authorList>
    </citation>
    <scope>NUCLEOTIDE SEQUENCE</scope>
    <source>
        <strain evidence="1">TF18</strain>
    </source>
</reference>
<organism evidence="1 2">
    <name type="scientific">Stutzerimonas frequens</name>
    <dbReference type="NCBI Taxonomy" id="2968969"/>
    <lineage>
        <taxon>Bacteria</taxon>
        <taxon>Pseudomonadati</taxon>
        <taxon>Pseudomonadota</taxon>
        <taxon>Gammaproteobacteria</taxon>
        <taxon>Pseudomonadales</taxon>
        <taxon>Pseudomonadaceae</taxon>
        <taxon>Stutzerimonas</taxon>
    </lineage>
</organism>
<proteinExistence type="predicted"/>
<dbReference type="RefSeq" id="WP_267932323.1">
    <property type="nucleotide sequence ID" value="NZ_CP113257.1"/>
</dbReference>
<protein>
    <submittedName>
        <fullName evidence="1">Uncharacterized protein</fullName>
    </submittedName>
</protein>
<evidence type="ECO:0000313" key="2">
    <source>
        <dbReference type="Proteomes" id="UP001164632"/>
    </source>
</evidence>
<dbReference type="Proteomes" id="UP001164632">
    <property type="component" value="Chromosome"/>
</dbReference>
<evidence type="ECO:0000313" key="1">
    <source>
        <dbReference type="EMBL" id="WAE53695.1"/>
    </source>
</evidence>
<name>A0AA47E554_9GAMM</name>